<gene>
    <name evidence="2" type="ordered locus">AM1_4284</name>
</gene>
<dbReference type="RefSeq" id="WP_012164593.1">
    <property type="nucleotide sequence ID" value="NC_009925.1"/>
</dbReference>
<feature type="transmembrane region" description="Helical" evidence="1">
    <location>
        <begin position="61"/>
        <end position="79"/>
    </location>
</feature>
<dbReference type="OrthoDB" id="569649at2"/>
<evidence type="ECO:0000256" key="1">
    <source>
        <dbReference type="SAM" id="Phobius"/>
    </source>
</evidence>
<dbReference type="HOGENOM" id="CLU_914067_0_0_3"/>
<organism evidence="2 3">
    <name type="scientific">Acaryochloris marina (strain MBIC 11017)</name>
    <dbReference type="NCBI Taxonomy" id="329726"/>
    <lineage>
        <taxon>Bacteria</taxon>
        <taxon>Bacillati</taxon>
        <taxon>Cyanobacteriota</taxon>
        <taxon>Cyanophyceae</taxon>
        <taxon>Acaryochloridales</taxon>
        <taxon>Acaryochloridaceae</taxon>
        <taxon>Acaryochloris</taxon>
    </lineage>
</organism>
<dbReference type="eggNOG" id="ENOG502ZCI2">
    <property type="taxonomic scope" value="Bacteria"/>
</dbReference>
<keyword evidence="1" id="KW-1133">Transmembrane helix</keyword>
<evidence type="ECO:0000313" key="2">
    <source>
        <dbReference type="EMBL" id="ABW29263.1"/>
    </source>
</evidence>
<dbReference type="EMBL" id="CP000828">
    <property type="protein sequence ID" value="ABW29263.1"/>
    <property type="molecule type" value="Genomic_DNA"/>
</dbReference>
<keyword evidence="3" id="KW-1185">Reference proteome</keyword>
<sequence length="304" mass="34018">MNGEASWTPSENVVRHVGSPIIPDMEFFAPPPPEIGEIISADSSLSRSKQATQAQERIKNCMLWAAGGAVGGCFIAFLAEIPVLICALICTVIAAITGFLVTQYFYQCSYVGEHGIALYSLKGNRSAPPKTQIFLFKEGQNLFTQQTRNYYNGVYTGTTFNYWWSRLSGPEFRIKGAYRSQKGTPPADNLYHFAQAAEGRWSTYLLPVINEQLNQLGYIEFPIGKTLRMVRIGPGFMEFVEKDGPHRVEVADMKDIRLGGGIFQFKHKDASWWSGKGKYSFGYAAIPNARLFLICLDRLTGIHW</sequence>
<evidence type="ECO:0000313" key="3">
    <source>
        <dbReference type="Proteomes" id="UP000000268"/>
    </source>
</evidence>
<keyword evidence="1" id="KW-0472">Membrane</keyword>
<name>B0CDR1_ACAM1</name>
<keyword evidence="1" id="KW-0812">Transmembrane</keyword>
<dbReference type="AlphaFoldDB" id="B0CDR1"/>
<feature type="transmembrane region" description="Helical" evidence="1">
    <location>
        <begin position="85"/>
        <end position="106"/>
    </location>
</feature>
<accession>B0CDR1</accession>
<dbReference type="Proteomes" id="UP000000268">
    <property type="component" value="Chromosome"/>
</dbReference>
<protein>
    <submittedName>
        <fullName evidence="2">Uncharacterized protein</fullName>
    </submittedName>
</protein>
<dbReference type="KEGG" id="amr:AM1_4284"/>
<proteinExistence type="predicted"/>
<reference evidence="2 3" key="1">
    <citation type="journal article" date="2008" name="Proc. Natl. Acad. Sci. U.S.A.">
        <title>Niche adaptation and genome expansion in the chlorophyll d-producing cyanobacterium Acaryochloris marina.</title>
        <authorList>
            <person name="Swingley W.D."/>
            <person name="Chen M."/>
            <person name="Cheung P.C."/>
            <person name="Conrad A.L."/>
            <person name="Dejesa L.C."/>
            <person name="Hao J."/>
            <person name="Honchak B.M."/>
            <person name="Karbach L.E."/>
            <person name="Kurdoglu A."/>
            <person name="Lahiri S."/>
            <person name="Mastrian S.D."/>
            <person name="Miyashita H."/>
            <person name="Page L."/>
            <person name="Ramakrishna P."/>
            <person name="Satoh S."/>
            <person name="Sattley W.M."/>
            <person name="Shimada Y."/>
            <person name="Taylor H.L."/>
            <person name="Tomo T."/>
            <person name="Tsuchiya T."/>
            <person name="Wang Z.T."/>
            <person name="Raymond J."/>
            <person name="Mimuro M."/>
            <person name="Blankenship R.E."/>
            <person name="Touchman J.W."/>
        </authorList>
    </citation>
    <scope>NUCLEOTIDE SEQUENCE [LARGE SCALE GENOMIC DNA]</scope>
    <source>
        <strain evidence="3">MBIC 11017</strain>
    </source>
</reference>